<dbReference type="Pfam" id="PF00687">
    <property type="entry name" value="Ribosomal_L1"/>
    <property type="match status" value="1"/>
</dbReference>
<dbReference type="InterPro" id="IPR028364">
    <property type="entry name" value="Ribosomal_uL1/biogenesis"/>
</dbReference>
<gene>
    <name evidence="2" type="ORF">PICMEDRAFT_15484</name>
</gene>
<dbReference type="GeneID" id="30177532"/>
<feature type="region of interest" description="Disordered" evidence="1">
    <location>
        <begin position="1"/>
        <end position="28"/>
    </location>
</feature>
<feature type="compositionally biased region" description="Basic and acidic residues" evidence="1">
    <location>
        <begin position="33"/>
        <end position="42"/>
    </location>
</feature>
<evidence type="ECO:0000313" key="3">
    <source>
        <dbReference type="Proteomes" id="UP000094455"/>
    </source>
</evidence>
<evidence type="ECO:0000256" key="1">
    <source>
        <dbReference type="SAM" id="MobiDB-lite"/>
    </source>
</evidence>
<evidence type="ECO:0000313" key="2">
    <source>
        <dbReference type="EMBL" id="ODQ47555.1"/>
    </source>
</evidence>
<dbReference type="Gene3D" id="3.40.50.790">
    <property type="match status" value="1"/>
</dbReference>
<dbReference type="RefSeq" id="XP_019018668.1">
    <property type="nucleotide sequence ID" value="XM_019160845.1"/>
</dbReference>
<accession>A0A1E3NN80</accession>
<feature type="region of interest" description="Disordered" evidence="1">
    <location>
        <begin position="33"/>
        <end position="52"/>
    </location>
</feature>
<evidence type="ECO:0008006" key="4">
    <source>
        <dbReference type="Google" id="ProtNLM"/>
    </source>
</evidence>
<dbReference type="OrthoDB" id="10251727at2759"/>
<dbReference type="InterPro" id="IPR016095">
    <property type="entry name" value="Ribosomal_uL1_3-a/b-sand"/>
</dbReference>
<feature type="compositionally biased region" description="Basic residues" evidence="1">
    <location>
        <begin position="1"/>
        <end position="10"/>
    </location>
</feature>
<keyword evidence="3" id="KW-1185">Reference proteome</keyword>
<dbReference type="SUPFAM" id="SSF56808">
    <property type="entry name" value="Ribosomal protein L1"/>
    <property type="match status" value="1"/>
</dbReference>
<protein>
    <recommendedName>
        <fullName evidence="4">Ribosomal protein L1</fullName>
    </recommendedName>
</protein>
<feature type="compositionally biased region" description="Basic residues" evidence="1">
    <location>
        <begin position="369"/>
        <end position="379"/>
    </location>
</feature>
<organism evidence="2 3">
    <name type="scientific">Pichia membranifaciens NRRL Y-2026</name>
    <dbReference type="NCBI Taxonomy" id="763406"/>
    <lineage>
        <taxon>Eukaryota</taxon>
        <taxon>Fungi</taxon>
        <taxon>Dikarya</taxon>
        <taxon>Ascomycota</taxon>
        <taxon>Saccharomycotina</taxon>
        <taxon>Pichiomycetes</taxon>
        <taxon>Pichiales</taxon>
        <taxon>Pichiaceae</taxon>
        <taxon>Pichia</taxon>
    </lineage>
</organism>
<proteinExistence type="predicted"/>
<dbReference type="AlphaFoldDB" id="A0A1E3NN80"/>
<dbReference type="Proteomes" id="UP000094455">
    <property type="component" value="Unassembled WGS sequence"/>
</dbReference>
<dbReference type="STRING" id="763406.A0A1E3NN80"/>
<dbReference type="CDD" id="cd00403">
    <property type="entry name" value="Ribosomal_L1"/>
    <property type="match status" value="1"/>
</dbReference>
<feature type="region of interest" description="Disordered" evidence="1">
    <location>
        <begin position="348"/>
        <end position="379"/>
    </location>
</feature>
<dbReference type="InterPro" id="IPR023674">
    <property type="entry name" value="Ribosomal_uL1-like"/>
</dbReference>
<sequence length="379" mass="42892">MPPRKTRATKTAKAETAKPKATQKVKKVKKILEKEKEEKATEEVEPESLASTSDKIVQPLDVKDSTIEKAVNALSQWKKQQGEKSSKRDLFETEDEDIPVYLQITAKKYLATSKVIKPRMLQVPHPVHDLEDTRVCLFVKDDLFDEDALARIEVLKEDQLKNLAQIITVKDLKTKYHAYEARRKLLSEYDMFLTDSSIANMIPKLLGKTFFGSSKFPLTISVTDNKKVSVDRLVGNFNKALNSVGYMLPMGVNMGMRLGMLGQDIDNLKDNIHAITKFLEKYPIRLIQLKLKDSPSLPLYITDKIYSDEDILKPENSQTAKKQDADDIPLSIYSEGLKELGFEEEEANQLLGKKKRTADSAAPEESNGKKSKKSKISKK</sequence>
<reference evidence="2 3" key="1">
    <citation type="journal article" date="2016" name="Proc. Natl. Acad. Sci. U.S.A.">
        <title>Comparative genomics of biotechnologically important yeasts.</title>
        <authorList>
            <person name="Riley R."/>
            <person name="Haridas S."/>
            <person name="Wolfe K.H."/>
            <person name="Lopes M.R."/>
            <person name="Hittinger C.T."/>
            <person name="Goeker M."/>
            <person name="Salamov A.A."/>
            <person name="Wisecaver J.H."/>
            <person name="Long T.M."/>
            <person name="Calvey C.H."/>
            <person name="Aerts A.L."/>
            <person name="Barry K.W."/>
            <person name="Choi C."/>
            <person name="Clum A."/>
            <person name="Coughlan A.Y."/>
            <person name="Deshpande S."/>
            <person name="Douglass A.P."/>
            <person name="Hanson S.J."/>
            <person name="Klenk H.-P."/>
            <person name="LaButti K.M."/>
            <person name="Lapidus A."/>
            <person name="Lindquist E.A."/>
            <person name="Lipzen A.M."/>
            <person name="Meier-Kolthoff J.P."/>
            <person name="Ohm R.A."/>
            <person name="Otillar R.P."/>
            <person name="Pangilinan J.L."/>
            <person name="Peng Y."/>
            <person name="Rokas A."/>
            <person name="Rosa C.A."/>
            <person name="Scheuner C."/>
            <person name="Sibirny A.A."/>
            <person name="Slot J.C."/>
            <person name="Stielow J.B."/>
            <person name="Sun H."/>
            <person name="Kurtzman C.P."/>
            <person name="Blackwell M."/>
            <person name="Grigoriev I.V."/>
            <person name="Jeffries T.W."/>
        </authorList>
    </citation>
    <scope>NUCLEOTIDE SEQUENCE [LARGE SCALE GENOMIC DNA]</scope>
    <source>
        <strain evidence="2 3">NRRL Y-2026</strain>
    </source>
</reference>
<dbReference type="EMBL" id="KV454002">
    <property type="protein sequence ID" value="ODQ47555.1"/>
    <property type="molecule type" value="Genomic_DNA"/>
</dbReference>
<name>A0A1E3NN80_9ASCO</name>